<dbReference type="PANTHER" id="PTHR32332">
    <property type="entry name" value="2-NITROPROPANE DIOXYGENASE"/>
    <property type="match status" value="1"/>
</dbReference>
<dbReference type="Proteomes" id="UP001501444">
    <property type="component" value="Unassembled WGS sequence"/>
</dbReference>
<dbReference type="InterPro" id="IPR013785">
    <property type="entry name" value="Aldolase_TIM"/>
</dbReference>
<accession>A0ABP5SVN9</accession>
<dbReference type="RefSeq" id="WP_344612227.1">
    <property type="nucleotide sequence ID" value="NZ_BAAARV010000019.1"/>
</dbReference>
<evidence type="ECO:0000313" key="4">
    <source>
        <dbReference type="EMBL" id="GAA2339828.1"/>
    </source>
</evidence>
<sequence>MDFPVCGFSHCRDVVIALSKAGGLGVLGTARYSPEQFDIELTKIDEALDGRPYGVTIIFPTPKADDDGANDPDSLAEKIPDRYWHYVRGLADRFDIPIEDDLKHVEPTQGVVNAFPLTREHALAMLEVTMRHPVSLVSSAIGAPPRDAVDELHRRGVKVCGQVGDPKHVQRHLDAGVDIIVATGTEAGGHTGEIASLVLTPAVVNAAKGVPVLAAGGIGTGKQVTAALALGAAGVWMGSAWLVTVESDLPEELKKKLVAARTSDTIRSRSLSGRMARQLRTPWVDAWEEEGAPSPLLPPLQGVLVKGAQAGMLKRGQENMMGTPVGQIVGDLTAIRSVKDVVLDMMSDSIAAADRVEAAFADLR</sequence>
<organism evidence="4 5">
    <name type="scientific">Dactylosporangium salmoneum</name>
    <dbReference type="NCBI Taxonomy" id="53361"/>
    <lineage>
        <taxon>Bacteria</taxon>
        <taxon>Bacillati</taxon>
        <taxon>Actinomycetota</taxon>
        <taxon>Actinomycetes</taxon>
        <taxon>Micromonosporales</taxon>
        <taxon>Micromonosporaceae</taxon>
        <taxon>Dactylosporangium</taxon>
    </lineage>
</organism>
<evidence type="ECO:0000256" key="1">
    <source>
        <dbReference type="ARBA" id="ARBA00022630"/>
    </source>
</evidence>
<evidence type="ECO:0000256" key="3">
    <source>
        <dbReference type="ARBA" id="ARBA00023002"/>
    </source>
</evidence>
<reference evidence="5" key="1">
    <citation type="journal article" date="2019" name="Int. J. Syst. Evol. Microbiol.">
        <title>The Global Catalogue of Microorganisms (GCM) 10K type strain sequencing project: providing services to taxonomists for standard genome sequencing and annotation.</title>
        <authorList>
            <consortium name="The Broad Institute Genomics Platform"/>
            <consortium name="The Broad Institute Genome Sequencing Center for Infectious Disease"/>
            <person name="Wu L."/>
            <person name="Ma J."/>
        </authorList>
    </citation>
    <scope>NUCLEOTIDE SEQUENCE [LARGE SCALE GENOMIC DNA]</scope>
    <source>
        <strain evidence="5">JCM 3272</strain>
    </source>
</reference>
<comment type="caution">
    <text evidence="4">The sequence shown here is derived from an EMBL/GenBank/DDBJ whole genome shotgun (WGS) entry which is preliminary data.</text>
</comment>
<keyword evidence="2" id="KW-0288">FMN</keyword>
<evidence type="ECO:0000313" key="5">
    <source>
        <dbReference type="Proteomes" id="UP001501444"/>
    </source>
</evidence>
<keyword evidence="5" id="KW-1185">Reference proteome</keyword>
<protein>
    <submittedName>
        <fullName evidence="4">Nitronate monooxygenase family protein</fullName>
    </submittedName>
</protein>
<dbReference type="Gene3D" id="3.20.20.70">
    <property type="entry name" value="Aldolase class I"/>
    <property type="match status" value="1"/>
</dbReference>
<keyword evidence="4" id="KW-0503">Monooxygenase</keyword>
<dbReference type="PANTHER" id="PTHR32332:SF38">
    <property type="entry name" value="MONOOXYGENASE RV1533-RELATED"/>
    <property type="match status" value="1"/>
</dbReference>
<proteinExistence type="predicted"/>
<keyword evidence="3" id="KW-0560">Oxidoreductase</keyword>
<dbReference type="EMBL" id="BAAARV010000019">
    <property type="protein sequence ID" value="GAA2339828.1"/>
    <property type="molecule type" value="Genomic_DNA"/>
</dbReference>
<keyword evidence="1" id="KW-0285">Flavoprotein</keyword>
<name>A0ABP5SVN9_9ACTN</name>
<dbReference type="SUPFAM" id="SSF51412">
    <property type="entry name" value="Inosine monophosphate dehydrogenase (IMPDH)"/>
    <property type="match status" value="1"/>
</dbReference>
<dbReference type="InterPro" id="IPR004136">
    <property type="entry name" value="NMO"/>
</dbReference>
<dbReference type="CDD" id="cd04730">
    <property type="entry name" value="NPD_like"/>
    <property type="match status" value="1"/>
</dbReference>
<dbReference type="GO" id="GO:0004497">
    <property type="term" value="F:monooxygenase activity"/>
    <property type="evidence" value="ECO:0007669"/>
    <property type="project" value="UniProtKB-KW"/>
</dbReference>
<gene>
    <name evidence="4" type="ORF">GCM10010170_022270</name>
</gene>
<evidence type="ECO:0000256" key="2">
    <source>
        <dbReference type="ARBA" id="ARBA00022643"/>
    </source>
</evidence>
<dbReference type="Pfam" id="PF03060">
    <property type="entry name" value="NMO"/>
    <property type="match status" value="1"/>
</dbReference>